<dbReference type="PRINTS" id="PR00985">
    <property type="entry name" value="TRNASYNTHLEU"/>
</dbReference>
<dbReference type="Gene3D" id="1.10.730.10">
    <property type="entry name" value="Isoleucyl-tRNA Synthetase, Domain 1"/>
    <property type="match status" value="1"/>
</dbReference>
<reference evidence="15 16" key="1">
    <citation type="submission" date="2020-01" db="EMBL/GenBank/DDBJ databases">
        <title>Genome sequence of Desulfovibrio aerotolerans DSM 16695(T).</title>
        <authorList>
            <person name="Karnachuk O."/>
            <person name="Avakyan M."/>
            <person name="Mardanov A."/>
            <person name="Kadnikov V."/>
            <person name="Ravin N."/>
        </authorList>
    </citation>
    <scope>NUCLEOTIDE SEQUENCE [LARGE SCALE GENOMIC DNA]</scope>
    <source>
        <strain evidence="15 16">DSM 16695</strain>
    </source>
</reference>
<keyword evidence="5 9" id="KW-0067">ATP-binding</keyword>
<dbReference type="EC" id="6.1.1.4" evidence="9"/>
<dbReference type="GO" id="GO:0005524">
    <property type="term" value="F:ATP binding"/>
    <property type="evidence" value="ECO:0007669"/>
    <property type="project" value="UniProtKB-UniRule"/>
</dbReference>
<dbReference type="SUPFAM" id="SSF47323">
    <property type="entry name" value="Anticodon-binding domain of a subclass of class I aminoacyl-tRNA synthetases"/>
    <property type="match status" value="1"/>
</dbReference>
<dbReference type="GO" id="GO:0006429">
    <property type="term" value="P:leucyl-tRNA aminoacylation"/>
    <property type="evidence" value="ECO:0007669"/>
    <property type="project" value="UniProtKB-UniRule"/>
</dbReference>
<evidence type="ECO:0000256" key="10">
    <source>
        <dbReference type="RuleBase" id="RU363035"/>
    </source>
</evidence>
<dbReference type="Pfam" id="PF13603">
    <property type="entry name" value="tRNA-synt_1_2"/>
    <property type="match status" value="1"/>
</dbReference>
<dbReference type="AlphaFoldDB" id="A0A7C9MH48"/>
<evidence type="ECO:0000256" key="3">
    <source>
        <dbReference type="ARBA" id="ARBA00022598"/>
    </source>
</evidence>
<evidence type="ECO:0000256" key="4">
    <source>
        <dbReference type="ARBA" id="ARBA00022741"/>
    </source>
</evidence>
<proteinExistence type="inferred from homology"/>
<dbReference type="CDD" id="cd00812">
    <property type="entry name" value="LeuRS_core"/>
    <property type="match status" value="1"/>
</dbReference>
<evidence type="ECO:0000256" key="1">
    <source>
        <dbReference type="ARBA" id="ARBA00005594"/>
    </source>
</evidence>
<evidence type="ECO:0000313" key="15">
    <source>
        <dbReference type="EMBL" id="MYL82368.1"/>
    </source>
</evidence>
<dbReference type="FunFam" id="3.40.50.620:FF:000056">
    <property type="entry name" value="Leucine--tRNA ligase"/>
    <property type="match status" value="1"/>
</dbReference>
<dbReference type="InterPro" id="IPR025709">
    <property type="entry name" value="Leu_tRNA-synth_edit"/>
</dbReference>
<dbReference type="InterPro" id="IPR001412">
    <property type="entry name" value="aa-tRNA-synth_I_CS"/>
</dbReference>
<feature type="domain" description="Leucyl-tRNA synthetase editing" evidence="14">
    <location>
        <begin position="221"/>
        <end position="413"/>
    </location>
</feature>
<dbReference type="GO" id="GO:0005829">
    <property type="term" value="C:cytosol"/>
    <property type="evidence" value="ECO:0007669"/>
    <property type="project" value="TreeGrafter"/>
</dbReference>
<dbReference type="InterPro" id="IPR009080">
    <property type="entry name" value="tRNAsynth_Ia_anticodon-bd"/>
</dbReference>
<protein>
    <recommendedName>
        <fullName evidence="9">Leucine--tRNA ligase</fullName>
        <ecNumber evidence="9">6.1.1.4</ecNumber>
    </recommendedName>
    <alternativeName>
        <fullName evidence="9">Leucyl-tRNA synthetase</fullName>
        <shortName evidence="9">LeuRS</shortName>
    </alternativeName>
</protein>
<dbReference type="InterPro" id="IPR009008">
    <property type="entry name" value="Val/Leu/Ile-tRNA-synth_edit"/>
</dbReference>
<dbReference type="HAMAP" id="MF_00049_B">
    <property type="entry name" value="Leu_tRNA_synth_B"/>
    <property type="match status" value="1"/>
</dbReference>
<feature type="short sequence motif" description="'HIGH' region" evidence="9">
    <location>
        <begin position="41"/>
        <end position="51"/>
    </location>
</feature>
<evidence type="ECO:0000259" key="14">
    <source>
        <dbReference type="Pfam" id="PF13603"/>
    </source>
</evidence>
<evidence type="ECO:0000313" key="16">
    <source>
        <dbReference type="Proteomes" id="UP000482487"/>
    </source>
</evidence>
<evidence type="ECO:0000256" key="8">
    <source>
        <dbReference type="ARBA" id="ARBA00047469"/>
    </source>
</evidence>
<dbReference type="EMBL" id="WVUD01000004">
    <property type="protein sequence ID" value="MYL82368.1"/>
    <property type="molecule type" value="Genomic_DNA"/>
</dbReference>
<dbReference type="PANTHER" id="PTHR43740:SF2">
    <property type="entry name" value="LEUCINE--TRNA LIGASE, MITOCHONDRIAL"/>
    <property type="match status" value="1"/>
</dbReference>
<feature type="binding site" evidence="9">
    <location>
        <position position="591"/>
    </location>
    <ligand>
        <name>ATP</name>
        <dbReference type="ChEBI" id="CHEBI:30616"/>
    </ligand>
</feature>
<comment type="subcellular location">
    <subcellularLocation>
        <location evidence="9">Cytoplasm</location>
    </subcellularLocation>
</comment>
<dbReference type="Pfam" id="PF00133">
    <property type="entry name" value="tRNA-synt_1"/>
    <property type="match status" value="1"/>
</dbReference>
<keyword evidence="16" id="KW-1185">Reference proteome</keyword>
<dbReference type="Gene3D" id="3.40.50.620">
    <property type="entry name" value="HUPs"/>
    <property type="match status" value="2"/>
</dbReference>
<dbReference type="Gene3D" id="3.10.20.590">
    <property type="match status" value="1"/>
</dbReference>
<dbReference type="InterPro" id="IPR013155">
    <property type="entry name" value="M/V/L/I-tRNA-synth_anticd-bd"/>
</dbReference>
<evidence type="ECO:0000259" key="11">
    <source>
        <dbReference type="Pfam" id="PF00133"/>
    </source>
</evidence>
<dbReference type="FunFam" id="1.10.730.10:FF:000011">
    <property type="entry name" value="Leucine--tRNA ligase chloroplastic/mitochondrial"/>
    <property type="match status" value="1"/>
</dbReference>
<dbReference type="InterPro" id="IPR002300">
    <property type="entry name" value="aa-tRNA-synth_Ia"/>
</dbReference>
<dbReference type="InterPro" id="IPR002302">
    <property type="entry name" value="Leu-tRNA-ligase"/>
</dbReference>
<dbReference type="GO" id="GO:0004823">
    <property type="term" value="F:leucine-tRNA ligase activity"/>
    <property type="evidence" value="ECO:0007669"/>
    <property type="project" value="UniProtKB-UniRule"/>
</dbReference>
<dbReference type="NCBIfam" id="TIGR00396">
    <property type="entry name" value="leuS_bact"/>
    <property type="match status" value="1"/>
</dbReference>
<keyword evidence="6 9" id="KW-0648">Protein biosynthesis</keyword>
<evidence type="ECO:0000256" key="5">
    <source>
        <dbReference type="ARBA" id="ARBA00022840"/>
    </source>
</evidence>
<dbReference type="Gene3D" id="3.90.740.10">
    <property type="entry name" value="Valyl/Leucyl/Isoleucyl-tRNA synthetase, editing domain"/>
    <property type="match status" value="1"/>
</dbReference>
<dbReference type="PROSITE" id="PS00178">
    <property type="entry name" value="AA_TRNA_LIGASE_I"/>
    <property type="match status" value="1"/>
</dbReference>
<dbReference type="Proteomes" id="UP000482487">
    <property type="component" value="Unassembled WGS sequence"/>
</dbReference>
<dbReference type="FunFam" id="3.10.20.590:FF:000001">
    <property type="entry name" value="Leucine--tRNA ligase"/>
    <property type="match status" value="1"/>
</dbReference>
<dbReference type="CDD" id="cd07958">
    <property type="entry name" value="Anticodon_Ia_Leu_BEm"/>
    <property type="match status" value="1"/>
</dbReference>
<dbReference type="SUPFAM" id="SSF50677">
    <property type="entry name" value="ValRS/IleRS/LeuRS editing domain"/>
    <property type="match status" value="1"/>
</dbReference>
<feature type="domain" description="Methionyl/Leucyl tRNA synthetase" evidence="13">
    <location>
        <begin position="36"/>
        <end position="179"/>
    </location>
</feature>
<evidence type="ECO:0000256" key="2">
    <source>
        <dbReference type="ARBA" id="ARBA00022490"/>
    </source>
</evidence>
<dbReference type="PANTHER" id="PTHR43740">
    <property type="entry name" value="LEUCYL-TRNA SYNTHETASE"/>
    <property type="match status" value="1"/>
</dbReference>
<comment type="catalytic activity">
    <reaction evidence="8 9">
        <text>tRNA(Leu) + L-leucine + ATP = L-leucyl-tRNA(Leu) + AMP + diphosphate</text>
        <dbReference type="Rhea" id="RHEA:11688"/>
        <dbReference type="Rhea" id="RHEA-COMP:9613"/>
        <dbReference type="Rhea" id="RHEA-COMP:9622"/>
        <dbReference type="ChEBI" id="CHEBI:30616"/>
        <dbReference type="ChEBI" id="CHEBI:33019"/>
        <dbReference type="ChEBI" id="CHEBI:57427"/>
        <dbReference type="ChEBI" id="CHEBI:78442"/>
        <dbReference type="ChEBI" id="CHEBI:78494"/>
        <dbReference type="ChEBI" id="CHEBI:456215"/>
        <dbReference type="EC" id="6.1.1.4"/>
    </reaction>
</comment>
<evidence type="ECO:0000256" key="9">
    <source>
        <dbReference type="HAMAP-Rule" id="MF_00049"/>
    </source>
</evidence>
<keyword evidence="4 9" id="KW-0547">Nucleotide-binding</keyword>
<feature type="domain" description="Aminoacyl-tRNA synthetase class Ia" evidence="11">
    <location>
        <begin position="427"/>
        <end position="628"/>
    </location>
</feature>
<sequence>MSRYVPEDVETKWQRIWEEGGHFHVEADPSRPKYYVLEMFPYPSGRIHMGHVRNYSIGDVVARFKRMEGHNVLHPMGWDAFGMPAENAAIKNKLHPAAWTISNIDSMRVQLQRLGYSYDWRREIATCHPGYYVHEQRFFLKFLEKGLVYRKHSPQNWCETCGTVLANEQVIDGCCWRCDQLVVQKDLEQWFLRITDYAEELLADLDKLVGGWPERVLTMQRNWIGKSVGAEITFPLAAPLGGTDGADGITVFTTRPDTLFGATFMSLAAEHPLVASLIAGKPQEAAVTAFVDKVRNLDRIVRSADDLEKEGVFTGAYCVNPATGREIPIYVANFVLMGYGTGAVMAVPAHDQRDFEFARKYDLPMQVVIQPEGATLNAASLEAAYVDPGVLVASGEFSGMQNEAAKSAIIDWLDGSGRGKKSINYRLRDWNISRQRYWGAPIPVIYCEKCGIVPVPDVDLPVELPRDLALMPDGRSPLPHAPSFTDVACPLCGGKARRETDTLDTFFESSWYFARYASAREQDRPFDPAELAYWLPVDQYIGGIEHAILHLLYSRFFVKALRDCGLIAFDEPFANLLTQGMVIKDGSKMSKSKGNVVDPDLMIGKYGADTVRVFILFAAPPEKDLEWSDTGIEGASRFLSRLWRLATEELAGLLTPVAPCATAESLGLDGLPPLFAELRRREHATAAKAGADIRERFQFNTAIAAAMELVNFLYANVEALRAEPKGAKAVSSAVGTLLAVLSPIAPHICEELWQSLGHKTLLIEQPWPAHDPSALVTDTVDIVVQVCGKLRGKISVARDASNADVERAALAEVNVVKHIEGKTIRKVIVVPGKLVNVVAN</sequence>
<gene>
    <name evidence="9" type="primary">leuS</name>
    <name evidence="15" type="ORF">GTA51_04345</name>
</gene>
<evidence type="ECO:0000256" key="7">
    <source>
        <dbReference type="ARBA" id="ARBA00023146"/>
    </source>
</evidence>
<dbReference type="RefSeq" id="WP_160959003.1">
    <property type="nucleotide sequence ID" value="NZ_WVUD01000004.1"/>
</dbReference>
<feature type="domain" description="Methionyl/Valyl/Leucyl/Isoleucyl-tRNA synthetase anticodon-binding" evidence="12">
    <location>
        <begin position="680"/>
        <end position="801"/>
    </location>
</feature>
<name>A0A7C9MH48_9BACT</name>
<accession>A0A7C9MH48</accession>
<keyword evidence="2 9" id="KW-0963">Cytoplasm</keyword>
<dbReference type="Pfam" id="PF08264">
    <property type="entry name" value="Anticodon_1"/>
    <property type="match status" value="1"/>
</dbReference>
<dbReference type="InterPro" id="IPR014729">
    <property type="entry name" value="Rossmann-like_a/b/a_fold"/>
</dbReference>
<dbReference type="InterPro" id="IPR015413">
    <property type="entry name" value="Methionyl/Leucyl_tRNA_Synth"/>
</dbReference>
<keyword evidence="3 9" id="KW-0436">Ligase</keyword>
<comment type="similarity">
    <text evidence="1 9 10">Belongs to the class-I aminoacyl-tRNA synthetase family.</text>
</comment>
<dbReference type="Pfam" id="PF09334">
    <property type="entry name" value="tRNA-synt_1g"/>
    <property type="match status" value="1"/>
</dbReference>
<keyword evidence="7 9" id="KW-0030">Aminoacyl-tRNA synthetase</keyword>
<dbReference type="SUPFAM" id="SSF52374">
    <property type="entry name" value="Nucleotidylyl transferase"/>
    <property type="match status" value="1"/>
</dbReference>
<evidence type="ECO:0000259" key="13">
    <source>
        <dbReference type="Pfam" id="PF09334"/>
    </source>
</evidence>
<dbReference type="OrthoDB" id="9810365at2"/>
<dbReference type="FunFam" id="3.40.50.620:FF:000003">
    <property type="entry name" value="Leucine--tRNA ligase"/>
    <property type="match status" value="1"/>
</dbReference>
<dbReference type="GO" id="GO:0002161">
    <property type="term" value="F:aminoacyl-tRNA deacylase activity"/>
    <property type="evidence" value="ECO:0007669"/>
    <property type="project" value="InterPro"/>
</dbReference>
<evidence type="ECO:0000259" key="12">
    <source>
        <dbReference type="Pfam" id="PF08264"/>
    </source>
</evidence>
<evidence type="ECO:0000256" key="6">
    <source>
        <dbReference type="ARBA" id="ARBA00022917"/>
    </source>
</evidence>
<comment type="caution">
    <text evidence="15">The sequence shown here is derived from an EMBL/GenBank/DDBJ whole genome shotgun (WGS) entry which is preliminary data.</text>
</comment>
<organism evidence="15 16">
    <name type="scientific">Solidesulfovibrio aerotolerans</name>
    <dbReference type="NCBI Taxonomy" id="295255"/>
    <lineage>
        <taxon>Bacteria</taxon>
        <taxon>Pseudomonadati</taxon>
        <taxon>Thermodesulfobacteriota</taxon>
        <taxon>Desulfovibrionia</taxon>
        <taxon>Desulfovibrionales</taxon>
        <taxon>Desulfovibrionaceae</taxon>
        <taxon>Solidesulfovibrio</taxon>
    </lineage>
</organism>
<feature type="short sequence motif" description="'KMSKS' region" evidence="9">
    <location>
        <begin position="588"/>
        <end position="592"/>
    </location>
</feature>